<reference evidence="4" key="1">
    <citation type="submission" date="2019-08" db="EMBL/GenBank/DDBJ databases">
        <authorList>
            <person name="Kucharzyk K."/>
            <person name="Murdoch R.W."/>
            <person name="Higgins S."/>
            <person name="Loffler F."/>
        </authorList>
    </citation>
    <scope>NUCLEOTIDE SEQUENCE</scope>
</reference>
<keyword evidence="2" id="KW-0170">Cobalt</keyword>
<dbReference type="EMBL" id="VSSQ01035265">
    <property type="protein sequence ID" value="MPM87450.1"/>
    <property type="molecule type" value="Genomic_DNA"/>
</dbReference>
<dbReference type="InterPro" id="IPR050554">
    <property type="entry name" value="Met_Synthase/Corrinoid"/>
</dbReference>
<dbReference type="InterPro" id="IPR036724">
    <property type="entry name" value="Cobalamin-bd_sf"/>
</dbReference>
<evidence type="ECO:0000259" key="3">
    <source>
        <dbReference type="PROSITE" id="PS51332"/>
    </source>
</evidence>
<feature type="domain" description="B12-binding" evidence="3">
    <location>
        <begin position="1"/>
        <end position="99"/>
    </location>
</feature>
<organism evidence="4">
    <name type="scientific">bioreactor metagenome</name>
    <dbReference type="NCBI Taxonomy" id="1076179"/>
    <lineage>
        <taxon>unclassified sequences</taxon>
        <taxon>metagenomes</taxon>
        <taxon>ecological metagenomes</taxon>
    </lineage>
</organism>
<dbReference type="PANTHER" id="PTHR45833:SF1">
    <property type="entry name" value="METHIONINE SYNTHASE"/>
    <property type="match status" value="1"/>
</dbReference>
<name>A0A645DD85_9ZZZZ</name>
<dbReference type="SUPFAM" id="SSF52242">
    <property type="entry name" value="Cobalamin (vitamin B12)-binding domain"/>
    <property type="match status" value="1"/>
</dbReference>
<sequence length="99" mass="10827">MLKIAGYRVVDLGRDVRIKTYVEKAKELKADILASSALMTTTMVNQIQIEEQLKEAGIRADLKTMIGGAPVTQAWADKIGADIYAENAEDAVAKLNTLF</sequence>
<dbReference type="InterPro" id="IPR006158">
    <property type="entry name" value="Cobalamin-bd"/>
</dbReference>
<dbReference type="GO" id="GO:0050667">
    <property type="term" value="P:homocysteine metabolic process"/>
    <property type="evidence" value="ECO:0007669"/>
    <property type="project" value="TreeGrafter"/>
</dbReference>
<dbReference type="Gene3D" id="3.40.50.280">
    <property type="entry name" value="Cobalamin-binding domain"/>
    <property type="match status" value="1"/>
</dbReference>
<dbReference type="GO" id="GO:0008705">
    <property type="term" value="F:methionine synthase activity"/>
    <property type="evidence" value="ECO:0007669"/>
    <property type="project" value="TreeGrafter"/>
</dbReference>
<comment type="caution">
    <text evidence="4">The sequence shown here is derived from an EMBL/GenBank/DDBJ whole genome shotgun (WGS) entry which is preliminary data.</text>
</comment>
<dbReference type="GO" id="GO:0031419">
    <property type="term" value="F:cobalamin binding"/>
    <property type="evidence" value="ECO:0007669"/>
    <property type="project" value="InterPro"/>
</dbReference>
<dbReference type="PANTHER" id="PTHR45833">
    <property type="entry name" value="METHIONINE SYNTHASE"/>
    <property type="match status" value="1"/>
</dbReference>
<dbReference type="AlphaFoldDB" id="A0A645DD85"/>
<evidence type="ECO:0000256" key="1">
    <source>
        <dbReference type="ARBA" id="ARBA00022723"/>
    </source>
</evidence>
<proteinExistence type="predicted"/>
<dbReference type="PROSITE" id="PS51332">
    <property type="entry name" value="B12_BINDING"/>
    <property type="match status" value="1"/>
</dbReference>
<dbReference type="GO" id="GO:0046653">
    <property type="term" value="P:tetrahydrofolate metabolic process"/>
    <property type="evidence" value="ECO:0007669"/>
    <property type="project" value="TreeGrafter"/>
</dbReference>
<accession>A0A645DD85</accession>
<dbReference type="Pfam" id="PF02310">
    <property type="entry name" value="B12-binding"/>
    <property type="match status" value="1"/>
</dbReference>
<protein>
    <recommendedName>
        <fullName evidence="3">B12-binding domain-containing protein</fullName>
    </recommendedName>
</protein>
<evidence type="ECO:0000313" key="4">
    <source>
        <dbReference type="EMBL" id="MPM87450.1"/>
    </source>
</evidence>
<dbReference type="GO" id="GO:0046872">
    <property type="term" value="F:metal ion binding"/>
    <property type="evidence" value="ECO:0007669"/>
    <property type="project" value="UniProtKB-KW"/>
</dbReference>
<evidence type="ECO:0000256" key="2">
    <source>
        <dbReference type="ARBA" id="ARBA00023285"/>
    </source>
</evidence>
<keyword evidence="1" id="KW-0479">Metal-binding</keyword>
<gene>
    <name evidence="4" type="ORF">SDC9_134546</name>
</gene>
<dbReference type="GO" id="GO:0005829">
    <property type="term" value="C:cytosol"/>
    <property type="evidence" value="ECO:0007669"/>
    <property type="project" value="TreeGrafter"/>
</dbReference>